<name>A0ABS9DZR2_9PROT</name>
<accession>A0ABS9DZR2</accession>
<gene>
    <name evidence="1" type="ORF">L2A60_16055</name>
</gene>
<evidence type="ECO:0000313" key="1">
    <source>
        <dbReference type="EMBL" id="MCF3948189.1"/>
    </source>
</evidence>
<organism evidence="1 2">
    <name type="scientific">Acidiphilium iwatense</name>
    <dbReference type="NCBI Taxonomy" id="768198"/>
    <lineage>
        <taxon>Bacteria</taxon>
        <taxon>Pseudomonadati</taxon>
        <taxon>Pseudomonadota</taxon>
        <taxon>Alphaproteobacteria</taxon>
        <taxon>Acetobacterales</taxon>
        <taxon>Acidocellaceae</taxon>
        <taxon>Acidiphilium</taxon>
    </lineage>
</organism>
<protein>
    <submittedName>
        <fullName evidence="1">Uncharacterized protein</fullName>
    </submittedName>
</protein>
<reference evidence="1 2" key="1">
    <citation type="submission" date="2022-01" db="EMBL/GenBank/DDBJ databases">
        <authorList>
            <person name="Won M."/>
            <person name="Kim S.-J."/>
            <person name="Kwon S.-W."/>
        </authorList>
    </citation>
    <scope>NUCLEOTIDE SEQUENCE [LARGE SCALE GENOMIC DNA]</scope>
    <source>
        <strain evidence="1 2">KCTC 23505</strain>
    </source>
</reference>
<sequence>MALEHVDTGDFERFGQALYAELMGREFVPLGGMHDGGAEGYLEPELFGDNEAHHFVQVSKQRTYRAKIRGTVNRLRQYGRHPLSLAYITSVAVPDLDSEEELLSDELNCRIRIRDARYIETQVNRSDATIAAFNAYLRPHLNYLFEPGAAEVAPRSSSYVDRTLAVFLRQEIEHRRGRTDLLESVADSLIIWSLSDTDPDLGKFMNRTQMLSKIEQALPSSRHYIRGVLDSRLERLRRKSNTDGRQVRYYSSNGQYCLPFETRELIAAENIEDDSLRVAVNAVLERRCRKVLEDEDAALIPQVVAICQDVLQRLFEQQGLQVAQFVTDGDQDDELYANAAALITEAVDVNIGLVENATSLRRLSTRVLRGTFYGGTNEERRYLEKLSKTYVLLLMLRNEPKVVEYFKSISSKFNLYIGTDFLVRALSEHFLDEENQTTRNLFKILKKAGAKLILTEKAVEELATHLRAQIFEFESVYMHIEQRMTLEMVEYIDRILIRSYFYARLAPISDTKPPAGFRSYIENFASFAAIRNETGDNELARYLITKFGFDYESAEEMRDGVDSSEIATLAADIVAIRADHSKKAETLEILAENDALQVYAIYAKRRRHKEGIPSNPFGYQTWWLTQDSKVRRAAAPVIAKQGGHRFMMRPEFLINFIFLAPSAAEVSASYKTIFPSVLGVRLSNRVADRTFRNIVRQANEMWSVDEERAGAIIADLTDKLKGDTLKVYETEWQGSLGYLPPNVSD</sequence>
<proteinExistence type="predicted"/>
<dbReference type="RefSeq" id="WP_235705474.1">
    <property type="nucleotide sequence ID" value="NZ_JAKGBZ010000041.1"/>
</dbReference>
<dbReference type="EMBL" id="JAKGBZ010000041">
    <property type="protein sequence ID" value="MCF3948189.1"/>
    <property type="molecule type" value="Genomic_DNA"/>
</dbReference>
<evidence type="ECO:0000313" key="2">
    <source>
        <dbReference type="Proteomes" id="UP001521209"/>
    </source>
</evidence>
<comment type="caution">
    <text evidence="1">The sequence shown here is derived from an EMBL/GenBank/DDBJ whole genome shotgun (WGS) entry which is preliminary data.</text>
</comment>
<keyword evidence="2" id="KW-1185">Reference proteome</keyword>
<dbReference type="Proteomes" id="UP001521209">
    <property type="component" value="Unassembled WGS sequence"/>
</dbReference>